<dbReference type="SUPFAM" id="SSF100895">
    <property type="entry name" value="Kazal-type serine protease inhibitors"/>
    <property type="match status" value="1"/>
</dbReference>
<feature type="signal peptide" evidence="3">
    <location>
        <begin position="1"/>
        <end position="45"/>
    </location>
</feature>
<proteinExistence type="predicted"/>
<dbReference type="SMART" id="SM00280">
    <property type="entry name" value="KAZAL"/>
    <property type="match status" value="1"/>
</dbReference>
<dbReference type="STRING" id="8078.ENSFHEP00000028658"/>
<dbReference type="Ensembl" id="ENSFHET00000018515.1">
    <property type="protein sequence ID" value="ENSFHEP00000028658.1"/>
    <property type="gene ID" value="ENSFHEG00000012914.1"/>
</dbReference>
<dbReference type="SUPFAM" id="SSF47473">
    <property type="entry name" value="EF-hand"/>
    <property type="match status" value="1"/>
</dbReference>
<dbReference type="Pfam" id="PF07648">
    <property type="entry name" value="Kazal_2"/>
    <property type="match status" value="1"/>
</dbReference>
<dbReference type="GO" id="GO:0005615">
    <property type="term" value="C:extracellular space"/>
    <property type="evidence" value="ECO:0007669"/>
    <property type="project" value="TreeGrafter"/>
</dbReference>
<feature type="domain" description="Kazal-like" evidence="4">
    <location>
        <begin position="70"/>
        <end position="124"/>
    </location>
</feature>
<dbReference type="PROSITE" id="PS51465">
    <property type="entry name" value="KAZAL_2"/>
    <property type="match status" value="1"/>
</dbReference>
<reference evidence="5" key="1">
    <citation type="submission" date="2025-08" db="UniProtKB">
        <authorList>
            <consortium name="Ensembl"/>
        </authorList>
    </citation>
    <scope>IDENTIFICATION</scope>
</reference>
<dbReference type="InterPro" id="IPR050653">
    <property type="entry name" value="Prot_Inhib_GrowthFact_Antg"/>
</dbReference>
<protein>
    <submittedName>
        <fullName evidence="5">Follistatin-related protein 1-like</fullName>
    </submittedName>
</protein>
<reference evidence="5" key="2">
    <citation type="submission" date="2025-09" db="UniProtKB">
        <authorList>
            <consortium name="Ensembl"/>
        </authorList>
    </citation>
    <scope>IDENTIFICATION</scope>
</reference>
<dbReference type="AlphaFoldDB" id="A0A3Q2QLW9"/>
<sequence length="332" mass="37640">MCAHSQHLSDFLTLVMSEDEERLSQMMSISARLLLLLLLFSPASPSPLAKDQSVCARTFCGSGRECVWTVGGQPECRCLQRCDESERWVCGSNSKSYRNHCELHRDACITETKIHVAQRGQCVGKRTETDISPVVCFLSGRDRLREQVIRWIYSEVDQDHRASNLSSSSRDVLQKYFQTYAGGDSQLDSSEFLHFLSHNESALNLLYPDAQGTNHLLRSLCVDALIELADEDFDWKLSLTEFTNCLTPSYQSQERKCALEDAVFEDGAETQRECNKCVCACGNWVCTSLTCYEGHRLKTHHPEKGEEEMTEDEWRRTVAELNPLQEISITGS</sequence>
<evidence type="ECO:0000259" key="4">
    <source>
        <dbReference type="PROSITE" id="PS51465"/>
    </source>
</evidence>
<evidence type="ECO:0000313" key="5">
    <source>
        <dbReference type="Ensembl" id="ENSFHEP00000028658.1"/>
    </source>
</evidence>
<keyword evidence="1 3" id="KW-0732">Signal</keyword>
<accession>A0A3Q2QLW9</accession>
<dbReference type="Proteomes" id="UP000265000">
    <property type="component" value="Unplaced"/>
</dbReference>
<evidence type="ECO:0000256" key="3">
    <source>
        <dbReference type="SAM" id="SignalP"/>
    </source>
</evidence>
<dbReference type="PANTHER" id="PTHR10913">
    <property type="entry name" value="FOLLISTATIN-RELATED"/>
    <property type="match status" value="1"/>
</dbReference>
<dbReference type="InterPro" id="IPR036058">
    <property type="entry name" value="Kazal_dom_sf"/>
</dbReference>
<organism evidence="5 6">
    <name type="scientific">Fundulus heteroclitus</name>
    <name type="common">Killifish</name>
    <name type="synonym">Mummichog</name>
    <dbReference type="NCBI Taxonomy" id="8078"/>
    <lineage>
        <taxon>Eukaryota</taxon>
        <taxon>Metazoa</taxon>
        <taxon>Chordata</taxon>
        <taxon>Craniata</taxon>
        <taxon>Vertebrata</taxon>
        <taxon>Euteleostomi</taxon>
        <taxon>Actinopterygii</taxon>
        <taxon>Neopterygii</taxon>
        <taxon>Teleostei</taxon>
        <taxon>Neoteleostei</taxon>
        <taxon>Acanthomorphata</taxon>
        <taxon>Ovalentaria</taxon>
        <taxon>Atherinomorphae</taxon>
        <taxon>Cyprinodontiformes</taxon>
        <taxon>Fundulidae</taxon>
        <taxon>Fundulus</taxon>
    </lineage>
</organism>
<dbReference type="Pfam" id="PF23564">
    <property type="entry name" value="EF-hand_FSTL1"/>
    <property type="match status" value="1"/>
</dbReference>
<evidence type="ECO:0000256" key="1">
    <source>
        <dbReference type="ARBA" id="ARBA00022729"/>
    </source>
</evidence>
<dbReference type="GO" id="GO:0030510">
    <property type="term" value="P:regulation of BMP signaling pathway"/>
    <property type="evidence" value="ECO:0007669"/>
    <property type="project" value="TreeGrafter"/>
</dbReference>
<evidence type="ECO:0000313" key="6">
    <source>
        <dbReference type="Proteomes" id="UP000265000"/>
    </source>
</evidence>
<keyword evidence="6" id="KW-1185">Reference proteome</keyword>
<dbReference type="InterPro" id="IPR002350">
    <property type="entry name" value="Kazal_dom"/>
</dbReference>
<dbReference type="InterPro" id="IPR011992">
    <property type="entry name" value="EF-hand-dom_pair"/>
</dbReference>
<dbReference type="GeneTree" id="ENSGT00940000157784"/>
<dbReference type="PANTHER" id="PTHR10913:SF13">
    <property type="entry name" value="FOLLISTATIN-RELATED PROTEIN 1"/>
    <property type="match status" value="1"/>
</dbReference>
<dbReference type="Gene3D" id="1.10.238.10">
    <property type="entry name" value="EF-hand"/>
    <property type="match status" value="1"/>
</dbReference>
<dbReference type="InterPro" id="IPR057020">
    <property type="entry name" value="EF-hand_FSTL1"/>
</dbReference>
<dbReference type="Gene3D" id="3.30.60.30">
    <property type="match status" value="1"/>
</dbReference>
<dbReference type="CDD" id="cd00104">
    <property type="entry name" value="KAZAL_FS"/>
    <property type="match status" value="1"/>
</dbReference>
<evidence type="ECO:0000256" key="2">
    <source>
        <dbReference type="ARBA" id="ARBA00023157"/>
    </source>
</evidence>
<feature type="chain" id="PRO_5018712414" evidence="3">
    <location>
        <begin position="46"/>
        <end position="332"/>
    </location>
</feature>
<keyword evidence="2" id="KW-1015">Disulfide bond</keyword>
<name>A0A3Q2QLW9_FUNHE</name>
<dbReference type="GO" id="GO:0030154">
    <property type="term" value="P:cell differentiation"/>
    <property type="evidence" value="ECO:0007669"/>
    <property type="project" value="TreeGrafter"/>
</dbReference>
<dbReference type="Pfam" id="PF23244">
    <property type="entry name" value="VWF"/>
    <property type="match status" value="1"/>
</dbReference>